<keyword evidence="7" id="KW-0812">Transmembrane</keyword>
<evidence type="ECO:0000313" key="9">
    <source>
        <dbReference type="EMBL" id="SHJ71887.1"/>
    </source>
</evidence>
<keyword evidence="4" id="KW-0418">Kinase</keyword>
<dbReference type="InterPro" id="IPR050482">
    <property type="entry name" value="Sensor_HK_TwoCompSys"/>
</dbReference>
<accession>A0A1M6LL14</accession>
<gene>
    <name evidence="9" type="ORF">SAMN04487908_12367</name>
</gene>
<dbReference type="SMART" id="SM00028">
    <property type="entry name" value="TPR"/>
    <property type="match status" value="4"/>
</dbReference>
<dbReference type="Pfam" id="PF02518">
    <property type="entry name" value="HATPase_c"/>
    <property type="match status" value="1"/>
</dbReference>
<dbReference type="SMART" id="SM00387">
    <property type="entry name" value="HATPase_c"/>
    <property type="match status" value="1"/>
</dbReference>
<feature type="repeat" description="TPR" evidence="6">
    <location>
        <begin position="215"/>
        <end position="248"/>
    </location>
</feature>
<dbReference type="PROSITE" id="PS50109">
    <property type="entry name" value="HIS_KIN"/>
    <property type="match status" value="1"/>
</dbReference>
<dbReference type="InterPro" id="IPR019734">
    <property type="entry name" value="TPR_rpt"/>
</dbReference>
<evidence type="ECO:0000256" key="7">
    <source>
        <dbReference type="SAM" id="Phobius"/>
    </source>
</evidence>
<dbReference type="InterPro" id="IPR005467">
    <property type="entry name" value="His_kinase_dom"/>
</dbReference>
<keyword evidence="6" id="KW-0802">TPR repeat</keyword>
<evidence type="ECO:0000256" key="4">
    <source>
        <dbReference type="ARBA" id="ARBA00022777"/>
    </source>
</evidence>
<dbReference type="GO" id="GO:0000160">
    <property type="term" value="P:phosphorelay signal transduction system"/>
    <property type="evidence" value="ECO:0007669"/>
    <property type="project" value="UniProtKB-KW"/>
</dbReference>
<dbReference type="InterPro" id="IPR036890">
    <property type="entry name" value="HATPase_C_sf"/>
</dbReference>
<keyword evidence="7" id="KW-1133">Transmembrane helix</keyword>
<keyword evidence="3" id="KW-0808">Transferase</keyword>
<evidence type="ECO:0000256" key="1">
    <source>
        <dbReference type="ARBA" id="ARBA00000085"/>
    </source>
</evidence>
<dbReference type="EC" id="2.7.13.3" evidence="2"/>
<protein>
    <recommendedName>
        <fullName evidence="2">histidine kinase</fullName>
        <ecNumber evidence="2">2.7.13.3</ecNumber>
    </recommendedName>
</protein>
<evidence type="ECO:0000256" key="2">
    <source>
        <dbReference type="ARBA" id="ARBA00012438"/>
    </source>
</evidence>
<dbReference type="InterPro" id="IPR011990">
    <property type="entry name" value="TPR-like_helical_dom_sf"/>
</dbReference>
<dbReference type="Pfam" id="PF00515">
    <property type="entry name" value="TPR_1"/>
    <property type="match status" value="1"/>
</dbReference>
<evidence type="ECO:0000259" key="8">
    <source>
        <dbReference type="PROSITE" id="PS50109"/>
    </source>
</evidence>
<keyword evidence="7" id="KW-0472">Membrane</keyword>
<proteinExistence type="predicted"/>
<reference evidence="10" key="1">
    <citation type="submission" date="2016-11" db="EMBL/GenBank/DDBJ databases">
        <authorList>
            <person name="Varghese N."/>
            <person name="Submissions S."/>
        </authorList>
    </citation>
    <scope>NUCLEOTIDE SEQUENCE [LARGE SCALE GENOMIC DNA]</scope>
    <source>
        <strain evidence="10">DSM 26349</strain>
    </source>
</reference>
<evidence type="ECO:0000313" key="10">
    <source>
        <dbReference type="Proteomes" id="UP000184172"/>
    </source>
</evidence>
<dbReference type="Proteomes" id="UP000184172">
    <property type="component" value="Unassembled WGS sequence"/>
</dbReference>
<dbReference type="InterPro" id="IPR003594">
    <property type="entry name" value="HATPase_dom"/>
</dbReference>
<dbReference type="SUPFAM" id="SSF48452">
    <property type="entry name" value="TPR-like"/>
    <property type="match status" value="2"/>
</dbReference>
<organism evidence="9 10">
    <name type="scientific">Aequorivita viscosa</name>
    <dbReference type="NCBI Taxonomy" id="797419"/>
    <lineage>
        <taxon>Bacteria</taxon>
        <taxon>Pseudomonadati</taxon>
        <taxon>Bacteroidota</taxon>
        <taxon>Flavobacteriia</taxon>
        <taxon>Flavobacteriales</taxon>
        <taxon>Flavobacteriaceae</taxon>
        <taxon>Aequorivita</taxon>
    </lineage>
</organism>
<feature type="domain" description="Histidine kinase" evidence="8">
    <location>
        <begin position="569"/>
        <end position="654"/>
    </location>
</feature>
<evidence type="ECO:0000256" key="6">
    <source>
        <dbReference type="PROSITE-ProRule" id="PRU00339"/>
    </source>
</evidence>
<dbReference type="PANTHER" id="PTHR24421:SF10">
    <property type="entry name" value="NITRATE_NITRITE SENSOR PROTEIN NARQ"/>
    <property type="match status" value="1"/>
</dbReference>
<sequence>MMGQSLEKLKSNQPSFEHLYAMATHDSTSTIKKQKLLRRAFEQNKATQNDSIRFWNFSKLAVLSTSLSDTLLFKTIGIESLKLAQLEGNYIFLGDVYWNYGSFYRINKRYDSAYYYYHQAHKSFAEAPHPYYEAKMLYNLAYINAHIKDFTKAERQLFQAIKIFRAEGRFKQLYLSFNLLGAISDDLGEYSQALGYYSEALKTLKKFTDKDYFHQELYNNIGVVYQKLGNHKKALACFKKGLVLSNIFKENPLLYAKLVDNNAYSAYLSFTGNDVEDDFVTALKIRDSLGDDAGSVISRIHLAHFFSETGDTLMGIAYAKEAFDIAVESKLNRDVLKTLELLADLDQDNSNQYLRQHISLDKKLYKRERKVRDKFMRIRFETDNYITENERLFRERIWIVCVATAIGLVLLLLYLNSRQRAKNKALRFEREQQQHNEDLFLLTLENKNTLEKGRNLERLRISEELHDGILARLFSVRFKWPFINLSGTSENLIQHKKSIDQLTAIETEIRNISHDLRNELIWNEMTFIDEVENTIKEKSELGGLKYSFTCENIGDWEALGYLKKINCSRILDEILQNIIKHASATKVDILLKAEGSSMIIRVEDNGKGFRTYVSKRGIGLKNLKARAKKINGNISITSQLGYGTLVVLQFYKKS</sequence>
<dbReference type="Gene3D" id="3.30.565.10">
    <property type="entry name" value="Histidine kinase-like ATPase, C-terminal domain"/>
    <property type="match status" value="1"/>
</dbReference>
<dbReference type="AlphaFoldDB" id="A0A1M6LL14"/>
<keyword evidence="10" id="KW-1185">Reference proteome</keyword>
<dbReference type="GO" id="GO:0004673">
    <property type="term" value="F:protein histidine kinase activity"/>
    <property type="evidence" value="ECO:0007669"/>
    <property type="project" value="UniProtKB-EC"/>
</dbReference>
<dbReference type="STRING" id="797419.SAMN05216556_1015"/>
<name>A0A1M6LL14_9FLAO</name>
<dbReference type="Pfam" id="PF13424">
    <property type="entry name" value="TPR_12"/>
    <property type="match status" value="1"/>
</dbReference>
<dbReference type="EMBL" id="FQYV01000023">
    <property type="protein sequence ID" value="SHJ71887.1"/>
    <property type="molecule type" value="Genomic_DNA"/>
</dbReference>
<evidence type="ECO:0000256" key="3">
    <source>
        <dbReference type="ARBA" id="ARBA00022679"/>
    </source>
</evidence>
<dbReference type="CDD" id="cd16917">
    <property type="entry name" value="HATPase_UhpB-NarQ-NarX-like"/>
    <property type="match status" value="1"/>
</dbReference>
<evidence type="ECO:0000256" key="5">
    <source>
        <dbReference type="ARBA" id="ARBA00023012"/>
    </source>
</evidence>
<dbReference type="SUPFAM" id="SSF55874">
    <property type="entry name" value="ATPase domain of HSP90 chaperone/DNA topoisomerase II/histidine kinase"/>
    <property type="match status" value="1"/>
</dbReference>
<feature type="transmembrane region" description="Helical" evidence="7">
    <location>
        <begin position="397"/>
        <end position="415"/>
    </location>
</feature>
<dbReference type="PANTHER" id="PTHR24421">
    <property type="entry name" value="NITRATE/NITRITE SENSOR PROTEIN NARX-RELATED"/>
    <property type="match status" value="1"/>
</dbReference>
<dbReference type="PROSITE" id="PS50005">
    <property type="entry name" value="TPR"/>
    <property type="match status" value="1"/>
</dbReference>
<comment type="catalytic activity">
    <reaction evidence="1">
        <text>ATP + protein L-histidine = ADP + protein N-phospho-L-histidine.</text>
        <dbReference type="EC" id="2.7.13.3"/>
    </reaction>
</comment>
<keyword evidence="5" id="KW-0902">Two-component regulatory system</keyword>
<dbReference type="Gene3D" id="1.25.40.10">
    <property type="entry name" value="Tetratricopeptide repeat domain"/>
    <property type="match status" value="2"/>
</dbReference>